<name>A0A9P6EGR6_9AGAR</name>
<dbReference type="Proteomes" id="UP000807306">
    <property type="component" value="Unassembled WGS sequence"/>
</dbReference>
<reference evidence="1" key="1">
    <citation type="submission" date="2020-11" db="EMBL/GenBank/DDBJ databases">
        <authorList>
            <consortium name="DOE Joint Genome Institute"/>
            <person name="Ahrendt S."/>
            <person name="Riley R."/>
            <person name="Andreopoulos W."/>
            <person name="Labutti K."/>
            <person name="Pangilinan J."/>
            <person name="Ruiz-Duenas F.J."/>
            <person name="Barrasa J.M."/>
            <person name="Sanchez-Garcia M."/>
            <person name="Camarero S."/>
            <person name="Miyauchi S."/>
            <person name="Serrano A."/>
            <person name="Linde D."/>
            <person name="Babiker R."/>
            <person name="Drula E."/>
            <person name="Ayuso-Fernandez I."/>
            <person name="Pacheco R."/>
            <person name="Padilla G."/>
            <person name="Ferreira P."/>
            <person name="Barriuso J."/>
            <person name="Kellner H."/>
            <person name="Castanera R."/>
            <person name="Alfaro M."/>
            <person name="Ramirez L."/>
            <person name="Pisabarro A.G."/>
            <person name="Kuo A."/>
            <person name="Tritt A."/>
            <person name="Lipzen A."/>
            <person name="He G."/>
            <person name="Yan M."/>
            <person name="Ng V."/>
            <person name="Cullen D."/>
            <person name="Martin F."/>
            <person name="Rosso M.-N."/>
            <person name="Henrissat B."/>
            <person name="Hibbett D."/>
            <person name="Martinez A.T."/>
            <person name="Grigoriev I.V."/>
        </authorList>
    </citation>
    <scope>NUCLEOTIDE SEQUENCE</scope>
    <source>
        <strain evidence="1">CBS 506.95</strain>
    </source>
</reference>
<evidence type="ECO:0000313" key="1">
    <source>
        <dbReference type="EMBL" id="KAF9528772.1"/>
    </source>
</evidence>
<gene>
    <name evidence="1" type="ORF">CPB83DRAFT_853726</name>
</gene>
<accession>A0A9P6EGR6</accession>
<dbReference type="AlphaFoldDB" id="A0A9P6EGR6"/>
<dbReference type="EMBL" id="MU157850">
    <property type="protein sequence ID" value="KAF9528772.1"/>
    <property type="molecule type" value="Genomic_DNA"/>
</dbReference>
<sequence>MSVFVRLNSSARRFDSGLDLLRKPTPRLRCLISLFPARFYVTEIQPEHSDSPPAPKFPKVKRIIKTVDPSKYASLKQNLYDISGGRKIHFSPEGSDPFYFTITRSKGLYPPPPFPNGSKGALYYYRNPSLPSISGEIRFRVFDSLHGDCFAKGYDMHARPERPWALSLLRIVQMPSYAGLLRLLREEKLIDDALIKDIGKLPPGIHDRLNIFRLDQPFLVDLEKYCLTANLVTRAGAWNFRIPNLFTDRTIPPEEDSSGPFVPFKGRSWVRFEVSDLPEHAKRGPCLVLRFLQCTTPLTPSTQNYTGMMIPPQEGELYQRRVSLTSSKAPAVWCYPLQKRKYGDIWKTFIASTKAQSGLD</sequence>
<evidence type="ECO:0000313" key="2">
    <source>
        <dbReference type="Proteomes" id="UP000807306"/>
    </source>
</evidence>
<dbReference type="OrthoDB" id="2750929at2759"/>
<keyword evidence="2" id="KW-1185">Reference proteome</keyword>
<organism evidence="1 2">
    <name type="scientific">Crepidotus variabilis</name>
    <dbReference type="NCBI Taxonomy" id="179855"/>
    <lineage>
        <taxon>Eukaryota</taxon>
        <taxon>Fungi</taxon>
        <taxon>Dikarya</taxon>
        <taxon>Basidiomycota</taxon>
        <taxon>Agaricomycotina</taxon>
        <taxon>Agaricomycetes</taxon>
        <taxon>Agaricomycetidae</taxon>
        <taxon>Agaricales</taxon>
        <taxon>Agaricineae</taxon>
        <taxon>Crepidotaceae</taxon>
        <taxon>Crepidotus</taxon>
    </lineage>
</organism>
<protein>
    <submittedName>
        <fullName evidence="1">Uncharacterized protein</fullName>
    </submittedName>
</protein>
<proteinExistence type="predicted"/>
<comment type="caution">
    <text evidence="1">The sequence shown here is derived from an EMBL/GenBank/DDBJ whole genome shotgun (WGS) entry which is preliminary data.</text>
</comment>